<evidence type="ECO:0000313" key="2">
    <source>
        <dbReference type="Proteomes" id="UP000003835"/>
    </source>
</evidence>
<accession>B4VYF9</accession>
<keyword evidence="2" id="KW-1185">Reference proteome</keyword>
<dbReference type="HOGENOM" id="CLU_2567947_0_0_3"/>
<organism evidence="1 2">
    <name type="scientific">Coleofasciculus chthonoplastes PCC 7420</name>
    <dbReference type="NCBI Taxonomy" id="118168"/>
    <lineage>
        <taxon>Bacteria</taxon>
        <taxon>Bacillati</taxon>
        <taxon>Cyanobacteriota</taxon>
        <taxon>Cyanophyceae</taxon>
        <taxon>Coleofasciculales</taxon>
        <taxon>Coleofasciculaceae</taxon>
        <taxon>Coleofasciculus</taxon>
    </lineage>
</organism>
<gene>
    <name evidence="1" type="ORF">MC7420_2696</name>
</gene>
<name>B4VYF9_9CYAN</name>
<dbReference type="EMBL" id="DS989860">
    <property type="protein sequence ID" value="EDX73078.1"/>
    <property type="molecule type" value="Genomic_DNA"/>
</dbReference>
<dbReference type="Proteomes" id="UP000003835">
    <property type="component" value="Unassembled WGS sequence"/>
</dbReference>
<dbReference type="AlphaFoldDB" id="B4VYF9"/>
<proteinExistence type="predicted"/>
<protein>
    <submittedName>
        <fullName evidence="1">Uncharacterized protein</fullName>
    </submittedName>
</protein>
<dbReference type="STRING" id="118168.MC7420_2696"/>
<evidence type="ECO:0000313" key="1">
    <source>
        <dbReference type="EMBL" id="EDX73078.1"/>
    </source>
</evidence>
<sequence length="81" mass="9440">MNLLCQDQIDRLTGNWAIKPSQLLDAIASQRYGDKLGIQVFGWLRWWGRAGFVERLLVSRLMLSLNPPLHWIYCADIRLID</sequence>
<reference evidence="1 2" key="1">
    <citation type="submission" date="2008-07" db="EMBL/GenBank/DDBJ databases">
        <authorList>
            <person name="Tandeau de Marsac N."/>
            <person name="Ferriera S."/>
            <person name="Johnson J."/>
            <person name="Kravitz S."/>
            <person name="Beeson K."/>
            <person name="Sutton G."/>
            <person name="Rogers Y.-H."/>
            <person name="Friedman R."/>
            <person name="Frazier M."/>
            <person name="Venter J.C."/>
        </authorList>
    </citation>
    <scope>NUCLEOTIDE SEQUENCE [LARGE SCALE GENOMIC DNA]</scope>
    <source>
        <strain evidence="1 2">PCC 7420</strain>
    </source>
</reference>